<evidence type="ECO:0000259" key="2">
    <source>
        <dbReference type="Pfam" id="PF00296"/>
    </source>
</evidence>
<protein>
    <submittedName>
        <fullName evidence="3">LLM class F420-dependent oxidoreductase</fullName>
    </submittedName>
</protein>
<evidence type="ECO:0000256" key="1">
    <source>
        <dbReference type="ARBA" id="ARBA00023002"/>
    </source>
</evidence>
<dbReference type="EMBL" id="BJMM01000002">
    <property type="protein sequence ID" value="GEB47970.1"/>
    <property type="molecule type" value="Genomic_DNA"/>
</dbReference>
<feature type="domain" description="Luciferase-like" evidence="2">
    <location>
        <begin position="12"/>
        <end position="285"/>
    </location>
</feature>
<keyword evidence="1" id="KW-0560">Oxidoreductase</keyword>
<dbReference type="Proteomes" id="UP000319210">
    <property type="component" value="Unassembled WGS sequence"/>
</dbReference>
<name>A0A4Y3QVD8_STRCI</name>
<dbReference type="AlphaFoldDB" id="A0A4Y3QVD8"/>
<dbReference type="Pfam" id="PF00296">
    <property type="entry name" value="Bac_luciferase"/>
    <property type="match status" value="1"/>
</dbReference>
<dbReference type="RefSeq" id="WP_086817886.1">
    <property type="nucleotide sequence ID" value="NZ_BJMM01000002.1"/>
</dbReference>
<organism evidence="3 4">
    <name type="scientific">Streptomyces cacaoi</name>
    <dbReference type="NCBI Taxonomy" id="1898"/>
    <lineage>
        <taxon>Bacteria</taxon>
        <taxon>Bacillati</taxon>
        <taxon>Actinomycetota</taxon>
        <taxon>Actinomycetes</taxon>
        <taxon>Kitasatosporales</taxon>
        <taxon>Streptomycetaceae</taxon>
        <taxon>Streptomyces</taxon>
    </lineage>
</organism>
<dbReference type="Gene3D" id="3.20.20.30">
    <property type="entry name" value="Luciferase-like domain"/>
    <property type="match status" value="1"/>
</dbReference>
<dbReference type="CDD" id="cd01097">
    <property type="entry name" value="Tetrahydromethanopterin_reductase"/>
    <property type="match status" value="1"/>
</dbReference>
<dbReference type="InterPro" id="IPR050564">
    <property type="entry name" value="F420-G6PD/mer"/>
</dbReference>
<sequence length="316" mass="33879">MELSVITPVVPTRPERLVRIAAVAERTRSGRLWCGQSMTLEQHHLYAYLTGLGFRIEAGLGVSLMPFRHPLQGALEARSIAATTGRPVIAGFGPGATALQASMHGEPYARPLRAAREYLTVVRTLLDGRPCRQEGDYFSFTGELMPMPTPRIDVGLGVLRPGMARLAGEVADVAITWLAPAPYLHDVVRPALEEGAQRAGRPVPKLVAVVPMALDRPDRDPAVLARTPHLRFPHYQDMLRRAGVDVNGEDPDATAAALVDGDVFLVGDPSALDKKLDAHRAAGVDELVVNLAGVAMHEGPTAAAADLEEILAGVDR</sequence>
<evidence type="ECO:0000313" key="4">
    <source>
        <dbReference type="Proteomes" id="UP000319210"/>
    </source>
</evidence>
<dbReference type="OrthoDB" id="3621573at2"/>
<dbReference type="GO" id="GO:0016705">
    <property type="term" value="F:oxidoreductase activity, acting on paired donors, with incorporation or reduction of molecular oxygen"/>
    <property type="evidence" value="ECO:0007669"/>
    <property type="project" value="InterPro"/>
</dbReference>
<keyword evidence="4" id="KW-1185">Reference proteome</keyword>
<gene>
    <name evidence="3" type="ORF">SCA03_05210</name>
</gene>
<dbReference type="PANTHER" id="PTHR43244:SF1">
    <property type="entry name" value="5,10-METHYLENETETRAHYDROMETHANOPTERIN REDUCTASE"/>
    <property type="match status" value="1"/>
</dbReference>
<dbReference type="SUPFAM" id="SSF51679">
    <property type="entry name" value="Bacterial luciferase-like"/>
    <property type="match status" value="1"/>
</dbReference>
<dbReference type="InterPro" id="IPR011251">
    <property type="entry name" value="Luciferase-like_dom"/>
</dbReference>
<comment type="caution">
    <text evidence="3">The sequence shown here is derived from an EMBL/GenBank/DDBJ whole genome shotgun (WGS) entry which is preliminary data.</text>
</comment>
<accession>A0A4Y3QVD8</accession>
<dbReference type="PANTHER" id="PTHR43244">
    <property type="match status" value="1"/>
</dbReference>
<reference evidence="3 4" key="1">
    <citation type="submission" date="2019-06" db="EMBL/GenBank/DDBJ databases">
        <title>Whole genome shotgun sequence of Streptomyces cacaoi subsp. cacaoi NBRC 12748.</title>
        <authorList>
            <person name="Hosoyama A."/>
            <person name="Uohara A."/>
            <person name="Ohji S."/>
            <person name="Ichikawa N."/>
        </authorList>
    </citation>
    <scope>NUCLEOTIDE SEQUENCE [LARGE SCALE GENOMIC DNA]</scope>
    <source>
        <strain evidence="3 4">NBRC 12748</strain>
    </source>
</reference>
<evidence type="ECO:0000313" key="3">
    <source>
        <dbReference type="EMBL" id="GEB47970.1"/>
    </source>
</evidence>
<proteinExistence type="predicted"/>
<dbReference type="InterPro" id="IPR036661">
    <property type="entry name" value="Luciferase-like_sf"/>
</dbReference>